<reference evidence="1" key="1">
    <citation type="submission" date="2018-02" db="EMBL/GenBank/DDBJ databases">
        <title>Rhizophora mucronata_Transcriptome.</title>
        <authorList>
            <person name="Meera S.P."/>
            <person name="Sreeshan A."/>
            <person name="Augustine A."/>
        </authorList>
    </citation>
    <scope>NUCLEOTIDE SEQUENCE</scope>
    <source>
        <tissue evidence="1">Leaf</tissue>
    </source>
</reference>
<accession>A0A2P2PBF3</accession>
<dbReference type="AlphaFoldDB" id="A0A2P2PBF3"/>
<protein>
    <submittedName>
        <fullName evidence="1">Uncharacterized protein</fullName>
    </submittedName>
</protein>
<name>A0A2P2PBF3_RHIMU</name>
<evidence type="ECO:0000313" key="1">
    <source>
        <dbReference type="EMBL" id="MBX51951.1"/>
    </source>
</evidence>
<sequence>MYQKSVSPQTLPVNACFSLEPPNHKVQILEPSIM</sequence>
<organism evidence="1">
    <name type="scientific">Rhizophora mucronata</name>
    <name type="common">Asiatic mangrove</name>
    <dbReference type="NCBI Taxonomy" id="61149"/>
    <lineage>
        <taxon>Eukaryota</taxon>
        <taxon>Viridiplantae</taxon>
        <taxon>Streptophyta</taxon>
        <taxon>Embryophyta</taxon>
        <taxon>Tracheophyta</taxon>
        <taxon>Spermatophyta</taxon>
        <taxon>Magnoliopsida</taxon>
        <taxon>eudicotyledons</taxon>
        <taxon>Gunneridae</taxon>
        <taxon>Pentapetalae</taxon>
        <taxon>rosids</taxon>
        <taxon>fabids</taxon>
        <taxon>Malpighiales</taxon>
        <taxon>Rhizophoraceae</taxon>
        <taxon>Rhizophora</taxon>
    </lineage>
</organism>
<proteinExistence type="predicted"/>
<dbReference type="EMBL" id="GGEC01071467">
    <property type="protein sequence ID" value="MBX51951.1"/>
    <property type="molecule type" value="Transcribed_RNA"/>
</dbReference>